<dbReference type="RefSeq" id="WP_140886545.1">
    <property type="nucleotide sequence ID" value="NZ_RCZP01000043.1"/>
</dbReference>
<reference evidence="1 2" key="1">
    <citation type="journal article" date="2019" name="Environ. Microbiol.">
        <title>Species interactions and distinct microbial communities in high Arctic permafrost affected cryosols are associated with the CH4 and CO2 gas fluxes.</title>
        <authorList>
            <person name="Altshuler I."/>
            <person name="Hamel J."/>
            <person name="Turney S."/>
            <person name="Magnuson E."/>
            <person name="Levesque R."/>
            <person name="Greer C."/>
            <person name="Whyte L.G."/>
        </authorList>
    </citation>
    <scope>NUCLEOTIDE SEQUENCE [LARGE SCALE GENOMIC DNA]</scope>
    <source>
        <strain evidence="1 2">S9.3B</strain>
    </source>
</reference>
<gene>
    <name evidence="1" type="ORF">EAH89_25510</name>
</gene>
<dbReference type="GO" id="GO:0003677">
    <property type="term" value="F:DNA binding"/>
    <property type="evidence" value="ECO:0007669"/>
    <property type="project" value="InterPro"/>
</dbReference>
<evidence type="ECO:0000313" key="2">
    <source>
        <dbReference type="Proteomes" id="UP000317078"/>
    </source>
</evidence>
<dbReference type="InterPro" id="IPR010982">
    <property type="entry name" value="Lambda_DNA-bd_dom_sf"/>
</dbReference>
<dbReference type="EMBL" id="RCZP01000043">
    <property type="protein sequence ID" value="TPG45983.1"/>
    <property type="molecule type" value="Genomic_DNA"/>
</dbReference>
<dbReference type="InterPro" id="IPR001387">
    <property type="entry name" value="Cro/C1-type_HTH"/>
</dbReference>
<sequence>MTPQELKAARNAVGLSAEGFARLVRVESGRTVRRWESGEREIPGPVVVLVEALMASRAVRQFFGLVVEGDLTLAAPVHSEKKGI</sequence>
<dbReference type="Proteomes" id="UP000317078">
    <property type="component" value="Unassembled WGS sequence"/>
</dbReference>
<dbReference type="OrthoDB" id="8456417at2"/>
<comment type="caution">
    <text evidence="1">The sequence shown here is derived from an EMBL/GenBank/DDBJ whole genome shotgun (WGS) entry which is preliminary data.</text>
</comment>
<dbReference type="Pfam" id="PF13560">
    <property type="entry name" value="HTH_31"/>
    <property type="match status" value="1"/>
</dbReference>
<evidence type="ECO:0000313" key="1">
    <source>
        <dbReference type="EMBL" id="TPG45983.1"/>
    </source>
</evidence>
<proteinExistence type="predicted"/>
<organism evidence="1 2">
    <name type="scientific">Muricoccus nepalensis</name>
    <dbReference type="NCBI Taxonomy" id="1854500"/>
    <lineage>
        <taxon>Bacteria</taxon>
        <taxon>Pseudomonadati</taxon>
        <taxon>Pseudomonadota</taxon>
        <taxon>Alphaproteobacteria</taxon>
        <taxon>Acetobacterales</taxon>
        <taxon>Roseomonadaceae</taxon>
        <taxon>Muricoccus</taxon>
    </lineage>
</organism>
<dbReference type="CDD" id="cd00093">
    <property type="entry name" value="HTH_XRE"/>
    <property type="match status" value="1"/>
</dbReference>
<accession>A0A502F9I1</accession>
<protein>
    <submittedName>
        <fullName evidence="1">Helix-turn-helix domain-containing protein</fullName>
    </submittedName>
</protein>
<name>A0A502F9I1_9PROT</name>
<dbReference type="Gene3D" id="1.10.260.40">
    <property type="entry name" value="lambda repressor-like DNA-binding domains"/>
    <property type="match status" value="1"/>
</dbReference>
<keyword evidence="2" id="KW-1185">Reference proteome</keyword>
<dbReference type="SUPFAM" id="SSF47413">
    <property type="entry name" value="lambda repressor-like DNA-binding domains"/>
    <property type="match status" value="1"/>
</dbReference>
<dbReference type="AlphaFoldDB" id="A0A502F9I1"/>